<dbReference type="InterPro" id="IPR004299">
    <property type="entry name" value="MBOAT_fam"/>
</dbReference>
<feature type="transmembrane region" description="Helical" evidence="8">
    <location>
        <begin position="499"/>
        <end position="516"/>
    </location>
</feature>
<evidence type="ECO:0000313" key="10">
    <source>
        <dbReference type="Proteomes" id="UP000283295"/>
    </source>
</evidence>
<feature type="transmembrane region" description="Helical" evidence="8">
    <location>
        <begin position="138"/>
        <end position="159"/>
    </location>
</feature>
<feature type="transmembrane region" description="Helical" evidence="8">
    <location>
        <begin position="97"/>
        <end position="118"/>
    </location>
</feature>
<gene>
    <name evidence="9" type="ORF">DWX94_06460</name>
</gene>
<dbReference type="PANTHER" id="PTHR13285">
    <property type="entry name" value="ACYLTRANSFERASE"/>
    <property type="match status" value="1"/>
</dbReference>
<evidence type="ECO:0000256" key="1">
    <source>
        <dbReference type="ARBA" id="ARBA00004651"/>
    </source>
</evidence>
<feature type="transmembrane region" description="Helical" evidence="8">
    <location>
        <begin position="460"/>
        <end position="479"/>
    </location>
</feature>
<sequence length="529" mass="61092">MSYTSISYLVFILLGCFIVYNIVPIKHRWKVLLTFSYLFYFINSGKYILFILFGSLTIYIGGLLINKIDDGYNMARKALPKENKKEYKALIGWQKKCICVCVVLVNVGILVFLKYSVFFGQVFTDILGLIHINIENPMYQRMMPLGISFYTLSAVSYIVDVYRGKYRASDSFGKVALFLAFFPHIVEGPIARFDLVADQMYEGHKFSYENMTMGLQLILWGFFKKIVIADRANMYVNQIFNNYSDYTGLPVVCGMLLYTLQLYAEFSGCMDIVRGSAQMFGIGLSENFNQPFISKTVSEFWRRWHMTLGSWFKDYVFYSVSLSKPFVKLSKKTREHMNAFFATFVPMSVAMFIVWFGTGIWHGASWKYVMYGLYYWAIMIIGLLTEPFFKKLYDKMHVDRQGKIYRLLQVVRTFLFVNVGMLMFRADDLTAFGHMFVSMFKEFTLADLTNGTLLGIKLDMADFAVLMAGALILFLVGLYKEKGHQIRAELASKNIVLRWAVYYVLLFSVIILGAYGKGYEVAGFIYAQF</sequence>
<dbReference type="InterPro" id="IPR028362">
    <property type="entry name" value="AlgI"/>
</dbReference>
<feature type="transmembrane region" description="Helical" evidence="8">
    <location>
        <begin position="7"/>
        <end position="27"/>
    </location>
</feature>
<reference evidence="9 10" key="1">
    <citation type="submission" date="2018-08" db="EMBL/GenBank/DDBJ databases">
        <title>A genome reference for cultivated species of the human gut microbiota.</title>
        <authorList>
            <person name="Zou Y."/>
            <person name="Xue W."/>
            <person name="Luo G."/>
        </authorList>
    </citation>
    <scope>NUCLEOTIDE SEQUENCE [LARGE SCALE GENOMIC DNA]</scope>
    <source>
        <strain evidence="9 10">AF22-21</strain>
    </source>
</reference>
<dbReference type="Proteomes" id="UP000283295">
    <property type="component" value="Unassembled WGS sequence"/>
</dbReference>
<comment type="subcellular location">
    <subcellularLocation>
        <location evidence="1">Cell membrane</location>
        <topology evidence="1">Multi-pass membrane protein</topology>
    </subcellularLocation>
</comment>
<evidence type="ECO:0000256" key="2">
    <source>
        <dbReference type="ARBA" id="ARBA00010323"/>
    </source>
</evidence>
<comment type="similarity">
    <text evidence="2 7">Belongs to the membrane-bound acyltransferase family.</text>
</comment>
<feature type="transmembrane region" description="Helical" evidence="8">
    <location>
        <begin position="339"/>
        <end position="362"/>
    </location>
</feature>
<keyword evidence="5 8" id="KW-1133">Transmembrane helix</keyword>
<dbReference type="PIRSF" id="PIRSF016636">
    <property type="entry name" value="AlgI_DltB"/>
    <property type="match status" value="1"/>
</dbReference>
<keyword evidence="6 7" id="KW-0472">Membrane</keyword>
<keyword evidence="4 8" id="KW-0812">Transmembrane</keyword>
<evidence type="ECO:0000313" key="9">
    <source>
        <dbReference type="EMBL" id="RGS43002.1"/>
    </source>
</evidence>
<evidence type="ECO:0000256" key="5">
    <source>
        <dbReference type="ARBA" id="ARBA00022989"/>
    </source>
</evidence>
<dbReference type="AlphaFoldDB" id="A0A3R5YUA3"/>
<evidence type="ECO:0000256" key="8">
    <source>
        <dbReference type="SAM" id="Phobius"/>
    </source>
</evidence>
<keyword evidence="7" id="KW-0808">Transferase</keyword>
<feature type="transmembrane region" description="Helical" evidence="8">
    <location>
        <begin position="368"/>
        <end position="389"/>
    </location>
</feature>
<keyword evidence="7" id="KW-0012">Acyltransferase</keyword>
<dbReference type="PIRSF" id="PIRSF500217">
    <property type="entry name" value="AlgI"/>
    <property type="match status" value="1"/>
</dbReference>
<dbReference type="GO" id="GO:0016746">
    <property type="term" value="F:acyltransferase activity"/>
    <property type="evidence" value="ECO:0007669"/>
    <property type="project" value="UniProtKB-KW"/>
</dbReference>
<feature type="transmembrane region" description="Helical" evidence="8">
    <location>
        <begin position="47"/>
        <end position="66"/>
    </location>
</feature>
<dbReference type="PANTHER" id="PTHR13285:SF18">
    <property type="entry name" value="PROTEIN-CYSTEINE N-PALMITOYLTRANSFERASE RASP"/>
    <property type="match status" value="1"/>
</dbReference>
<evidence type="ECO:0000256" key="6">
    <source>
        <dbReference type="ARBA" id="ARBA00023136"/>
    </source>
</evidence>
<comment type="caution">
    <text evidence="9">The sequence shown here is derived from an EMBL/GenBank/DDBJ whole genome shotgun (WGS) entry which is preliminary data.</text>
</comment>
<dbReference type="OrthoDB" id="9805788at2"/>
<accession>A0A3R5YUA3</accession>
<evidence type="ECO:0000256" key="4">
    <source>
        <dbReference type="ARBA" id="ARBA00022692"/>
    </source>
</evidence>
<proteinExistence type="inferred from homology"/>
<dbReference type="EMBL" id="QRVK01000012">
    <property type="protein sequence ID" value="RGS43002.1"/>
    <property type="molecule type" value="Genomic_DNA"/>
</dbReference>
<dbReference type="GO" id="GO:0005886">
    <property type="term" value="C:plasma membrane"/>
    <property type="evidence" value="ECO:0007669"/>
    <property type="project" value="UniProtKB-SubCell"/>
</dbReference>
<dbReference type="InterPro" id="IPR024194">
    <property type="entry name" value="Ac/AlaTfrase_AlgI/DltB"/>
</dbReference>
<protein>
    <submittedName>
        <fullName evidence="9">MBOAT family protein</fullName>
    </submittedName>
</protein>
<organism evidence="9 10">
    <name type="scientific">Coprococcus eutactus</name>
    <dbReference type="NCBI Taxonomy" id="33043"/>
    <lineage>
        <taxon>Bacteria</taxon>
        <taxon>Bacillati</taxon>
        <taxon>Bacillota</taxon>
        <taxon>Clostridia</taxon>
        <taxon>Lachnospirales</taxon>
        <taxon>Lachnospiraceae</taxon>
        <taxon>Coprococcus</taxon>
    </lineage>
</organism>
<feature type="transmembrane region" description="Helical" evidence="8">
    <location>
        <begin position="410"/>
        <end position="426"/>
    </location>
</feature>
<name>A0A3R5YUA3_9FIRM</name>
<dbReference type="GO" id="GO:0042121">
    <property type="term" value="P:alginic acid biosynthetic process"/>
    <property type="evidence" value="ECO:0007669"/>
    <property type="project" value="InterPro"/>
</dbReference>
<dbReference type="Pfam" id="PF03062">
    <property type="entry name" value="MBOAT"/>
    <property type="match status" value="1"/>
</dbReference>
<evidence type="ECO:0000256" key="3">
    <source>
        <dbReference type="ARBA" id="ARBA00022475"/>
    </source>
</evidence>
<keyword evidence="3 7" id="KW-1003">Cell membrane</keyword>
<dbReference type="InterPro" id="IPR051085">
    <property type="entry name" value="MB_O-acyltransferase"/>
</dbReference>
<evidence type="ECO:0000256" key="7">
    <source>
        <dbReference type="PIRNR" id="PIRNR016636"/>
    </source>
</evidence>